<evidence type="ECO:0000313" key="1">
    <source>
        <dbReference type="EMBL" id="CAE8633817.1"/>
    </source>
</evidence>
<accession>A0A813H7Z5</accession>
<name>A0A813H7Z5_POLGL</name>
<proteinExistence type="predicted"/>
<reference evidence="1" key="1">
    <citation type="submission" date="2021-02" db="EMBL/GenBank/DDBJ databases">
        <authorList>
            <person name="Dougan E. K."/>
            <person name="Rhodes N."/>
            <person name="Thang M."/>
            <person name="Chan C."/>
        </authorList>
    </citation>
    <scope>NUCLEOTIDE SEQUENCE</scope>
</reference>
<organism evidence="1 2">
    <name type="scientific">Polarella glacialis</name>
    <name type="common">Dinoflagellate</name>
    <dbReference type="NCBI Taxonomy" id="89957"/>
    <lineage>
        <taxon>Eukaryota</taxon>
        <taxon>Sar</taxon>
        <taxon>Alveolata</taxon>
        <taxon>Dinophyceae</taxon>
        <taxon>Suessiales</taxon>
        <taxon>Suessiaceae</taxon>
        <taxon>Polarella</taxon>
    </lineage>
</organism>
<comment type="caution">
    <text evidence="1">The sequence shown here is derived from an EMBL/GenBank/DDBJ whole genome shotgun (WGS) entry which is preliminary data.</text>
</comment>
<dbReference type="Proteomes" id="UP000626109">
    <property type="component" value="Unassembled WGS sequence"/>
</dbReference>
<sequence>MTTFPMHADLAAAALDANMALGLMRAYVQNSFVVDDARDACMSDVLATACSVAMTRYQGPQRSSALEHPARSHLVPTLAAGEEYISIRAPHMLQSLDSRIWGVDSMLNGSQGSMFHVRLGD</sequence>
<dbReference type="AlphaFoldDB" id="A0A813H7Z5"/>
<dbReference type="EMBL" id="CAJNNW010001035">
    <property type="protein sequence ID" value="CAE8633817.1"/>
    <property type="molecule type" value="Genomic_DNA"/>
</dbReference>
<evidence type="ECO:0000313" key="2">
    <source>
        <dbReference type="Proteomes" id="UP000626109"/>
    </source>
</evidence>
<protein>
    <submittedName>
        <fullName evidence="1">Uncharacterized protein</fullName>
    </submittedName>
</protein>
<gene>
    <name evidence="1" type="ORF">PGLA2088_LOCUS1357</name>
</gene>